<name>A0A8X6PT55_NEPPI</name>
<comment type="caution">
    <text evidence="2">The sequence shown here is derived from an EMBL/GenBank/DDBJ whole genome shotgun (WGS) entry which is preliminary data.</text>
</comment>
<dbReference type="Proteomes" id="UP000887013">
    <property type="component" value="Unassembled WGS sequence"/>
</dbReference>
<evidence type="ECO:0000313" key="3">
    <source>
        <dbReference type="Proteomes" id="UP000887013"/>
    </source>
</evidence>
<evidence type="ECO:0000313" key="2">
    <source>
        <dbReference type="EMBL" id="GFT84089.1"/>
    </source>
</evidence>
<keyword evidence="1" id="KW-0812">Transmembrane</keyword>
<sequence>MALMKPGRVLITVVGGVFIIITPRDKRERDRFLPLGGAVLLCRVELLDETANRRVLVDCAEDGPMNAHSIALATCFLFLRYFIITK</sequence>
<accession>A0A8X6PT55</accession>
<keyword evidence="1" id="KW-1133">Transmembrane helix</keyword>
<feature type="transmembrane region" description="Helical" evidence="1">
    <location>
        <begin position="6"/>
        <end position="23"/>
    </location>
</feature>
<gene>
    <name evidence="2" type="ORF">NPIL_547861</name>
</gene>
<dbReference type="EMBL" id="BMAW01023693">
    <property type="protein sequence ID" value="GFT84089.1"/>
    <property type="molecule type" value="Genomic_DNA"/>
</dbReference>
<protein>
    <submittedName>
        <fullName evidence="2">Uncharacterized protein</fullName>
    </submittedName>
</protein>
<organism evidence="2 3">
    <name type="scientific">Nephila pilipes</name>
    <name type="common">Giant wood spider</name>
    <name type="synonym">Nephila maculata</name>
    <dbReference type="NCBI Taxonomy" id="299642"/>
    <lineage>
        <taxon>Eukaryota</taxon>
        <taxon>Metazoa</taxon>
        <taxon>Ecdysozoa</taxon>
        <taxon>Arthropoda</taxon>
        <taxon>Chelicerata</taxon>
        <taxon>Arachnida</taxon>
        <taxon>Araneae</taxon>
        <taxon>Araneomorphae</taxon>
        <taxon>Entelegynae</taxon>
        <taxon>Araneoidea</taxon>
        <taxon>Nephilidae</taxon>
        <taxon>Nephila</taxon>
    </lineage>
</organism>
<keyword evidence="1" id="KW-0472">Membrane</keyword>
<dbReference type="AlphaFoldDB" id="A0A8X6PT55"/>
<proteinExistence type="predicted"/>
<evidence type="ECO:0000256" key="1">
    <source>
        <dbReference type="SAM" id="Phobius"/>
    </source>
</evidence>
<reference evidence="2" key="1">
    <citation type="submission" date="2020-08" db="EMBL/GenBank/DDBJ databases">
        <title>Multicomponent nature underlies the extraordinary mechanical properties of spider dragline silk.</title>
        <authorList>
            <person name="Kono N."/>
            <person name="Nakamura H."/>
            <person name="Mori M."/>
            <person name="Yoshida Y."/>
            <person name="Ohtoshi R."/>
            <person name="Malay A.D."/>
            <person name="Moran D.A.P."/>
            <person name="Tomita M."/>
            <person name="Numata K."/>
            <person name="Arakawa K."/>
        </authorList>
    </citation>
    <scope>NUCLEOTIDE SEQUENCE</scope>
</reference>
<keyword evidence="3" id="KW-1185">Reference proteome</keyword>